<proteinExistence type="predicted"/>
<reference evidence="2 3" key="1">
    <citation type="submission" date="2024-01" db="EMBL/GenBank/DDBJ databases">
        <title>Genome insights into Plantactinospora sonchi sp. nov.</title>
        <authorList>
            <person name="Wang L."/>
        </authorList>
    </citation>
    <scope>NUCLEOTIDE SEQUENCE [LARGE SCALE GENOMIC DNA]</scope>
    <source>
        <strain evidence="2 3">NEAU-QY2</strain>
    </source>
</reference>
<evidence type="ECO:0000256" key="1">
    <source>
        <dbReference type="SAM" id="MobiDB-lite"/>
    </source>
</evidence>
<feature type="compositionally biased region" description="Acidic residues" evidence="1">
    <location>
        <begin position="88"/>
        <end position="103"/>
    </location>
</feature>
<evidence type="ECO:0000313" key="2">
    <source>
        <dbReference type="EMBL" id="MEE6259286.1"/>
    </source>
</evidence>
<protein>
    <submittedName>
        <fullName evidence="2">Uncharacterized protein</fullName>
    </submittedName>
</protein>
<dbReference type="Proteomes" id="UP001332243">
    <property type="component" value="Unassembled WGS sequence"/>
</dbReference>
<evidence type="ECO:0000313" key="3">
    <source>
        <dbReference type="Proteomes" id="UP001332243"/>
    </source>
</evidence>
<keyword evidence="3" id="KW-1185">Reference proteome</keyword>
<sequence length="103" mass="11305">MTRQRYVIHLTVTSRDLDSARLLARTLTRSLHFLPELSPGETTVSEEGDQVAQHRVFCDRLLDGGRRCPLRAGHVGTCFRTSRPGDAGPDDDLPDDSAGDDGT</sequence>
<organism evidence="2 3">
    <name type="scientific">Plantactinospora sonchi</name>
    <dbReference type="NCBI Taxonomy" id="1544735"/>
    <lineage>
        <taxon>Bacteria</taxon>
        <taxon>Bacillati</taxon>
        <taxon>Actinomycetota</taxon>
        <taxon>Actinomycetes</taxon>
        <taxon>Micromonosporales</taxon>
        <taxon>Micromonosporaceae</taxon>
        <taxon>Plantactinospora</taxon>
    </lineage>
</organism>
<comment type="caution">
    <text evidence="2">The sequence shown here is derived from an EMBL/GenBank/DDBJ whole genome shotgun (WGS) entry which is preliminary data.</text>
</comment>
<dbReference type="EMBL" id="JAZGQK010000010">
    <property type="protein sequence ID" value="MEE6259286.1"/>
    <property type="molecule type" value="Genomic_DNA"/>
</dbReference>
<name>A0ABU7RS03_9ACTN</name>
<dbReference type="RefSeq" id="WP_331214415.1">
    <property type="nucleotide sequence ID" value="NZ_JAZGQK010000010.1"/>
</dbReference>
<feature type="region of interest" description="Disordered" evidence="1">
    <location>
        <begin position="77"/>
        <end position="103"/>
    </location>
</feature>
<gene>
    <name evidence="2" type="ORF">V1633_12390</name>
</gene>
<accession>A0ABU7RS03</accession>